<dbReference type="EMBL" id="BARV01026943">
    <property type="protein sequence ID" value="GAI45804.1"/>
    <property type="molecule type" value="Genomic_DNA"/>
</dbReference>
<sequence>IVYTRKSSGNMFREKKLTPEKLFYITLTPAQK</sequence>
<evidence type="ECO:0000313" key="1">
    <source>
        <dbReference type="EMBL" id="GAI45804.1"/>
    </source>
</evidence>
<dbReference type="AlphaFoldDB" id="X1QRA3"/>
<name>X1QRA3_9ZZZZ</name>
<proteinExistence type="predicted"/>
<reference evidence="1" key="1">
    <citation type="journal article" date="2014" name="Front. Microbiol.">
        <title>High frequency of phylogenetically diverse reductive dehalogenase-homologous genes in deep subseafloor sedimentary metagenomes.</title>
        <authorList>
            <person name="Kawai M."/>
            <person name="Futagami T."/>
            <person name="Toyoda A."/>
            <person name="Takaki Y."/>
            <person name="Nishi S."/>
            <person name="Hori S."/>
            <person name="Arai W."/>
            <person name="Tsubouchi T."/>
            <person name="Morono Y."/>
            <person name="Uchiyama I."/>
            <person name="Ito T."/>
            <person name="Fujiyama A."/>
            <person name="Inagaki F."/>
            <person name="Takami H."/>
        </authorList>
    </citation>
    <scope>NUCLEOTIDE SEQUENCE</scope>
    <source>
        <strain evidence="1">Expedition CK06-06</strain>
    </source>
</reference>
<feature type="non-terminal residue" evidence="1">
    <location>
        <position position="1"/>
    </location>
</feature>
<protein>
    <submittedName>
        <fullName evidence="1">Uncharacterized protein</fullName>
    </submittedName>
</protein>
<organism evidence="1">
    <name type="scientific">marine sediment metagenome</name>
    <dbReference type="NCBI Taxonomy" id="412755"/>
    <lineage>
        <taxon>unclassified sequences</taxon>
        <taxon>metagenomes</taxon>
        <taxon>ecological metagenomes</taxon>
    </lineage>
</organism>
<accession>X1QRA3</accession>
<gene>
    <name evidence="1" type="ORF">S06H3_43436</name>
</gene>
<comment type="caution">
    <text evidence="1">The sequence shown here is derived from an EMBL/GenBank/DDBJ whole genome shotgun (WGS) entry which is preliminary data.</text>
</comment>